<evidence type="ECO:0000313" key="7">
    <source>
        <dbReference type="EMBL" id="MFD2660207.1"/>
    </source>
</evidence>
<evidence type="ECO:0000256" key="2">
    <source>
        <dbReference type="ARBA" id="ARBA00006706"/>
    </source>
</evidence>
<reference evidence="8" key="1">
    <citation type="journal article" date="2019" name="Int. J. Syst. Evol. Microbiol.">
        <title>The Global Catalogue of Microorganisms (GCM) 10K type strain sequencing project: providing services to taxonomists for standard genome sequencing and annotation.</title>
        <authorList>
            <consortium name="The Broad Institute Genomics Platform"/>
            <consortium name="The Broad Institute Genome Sequencing Center for Infectious Disease"/>
            <person name="Wu L."/>
            <person name="Ma J."/>
        </authorList>
    </citation>
    <scope>NUCLEOTIDE SEQUENCE [LARGE SCALE GENOMIC DNA]</scope>
    <source>
        <strain evidence="8">TISTR 1827</strain>
    </source>
</reference>
<dbReference type="Gene3D" id="1.10.600.10">
    <property type="entry name" value="Farnesyl Diphosphate Synthase"/>
    <property type="match status" value="1"/>
</dbReference>
<dbReference type="Proteomes" id="UP001597493">
    <property type="component" value="Unassembled WGS sequence"/>
</dbReference>
<dbReference type="PANTHER" id="PTHR12001:SF69">
    <property type="entry name" value="ALL TRANS-POLYPRENYL-DIPHOSPHATE SYNTHASE PDSS1"/>
    <property type="match status" value="1"/>
</dbReference>
<dbReference type="SFLD" id="SFLDS00005">
    <property type="entry name" value="Isoprenoid_Synthase_Type_I"/>
    <property type="match status" value="1"/>
</dbReference>
<dbReference type="InterPro" id="IPR033965">
    <property type="entry name" value="ComQ"/>
</dbReference>
<protein>
    <submittedName>
        <fullName evidence="7">Polyprenyl synthetase family protein</fullName>
    </submittedName>
</protein>
<dbReference type="CDD" id="cd00867">
    <property type="entry name" value="Trans_IPPS"/>
    <property type="match status" value="1"/>
</dbReference>
<dbReference type="InterPro" id="IPR008949">
    <property type="entry name" value="Isoprenoid_synthase_dom_sf"/>
</dbReference>
<keyword evidence="5" id="KW-0460">Magnesium</keyword>
<evidence type="ECO:0000256" key="1">
    <source>
        <dbReference type="ARBA" id="ARBA00001946"/>
    </source>
</evidence>
<dbReference type="InterPro" id="IPR000092">
    <property type="entry name" value="Polyprenyl_synt"/>
</dbReference>
<evidence type="ECO:0000256" key="3">
    <source>
        <dbReference type="ARBA" id="ARBA00022679"/>
    </source>
</evidence>
<dbReference type="SFLD" id="SFLDG01211">
    <property type="entry name" value="Competence_Regulatory_Protein"/>
    <property type="match status" value="1"/>
</dbReference>
<evidence type="ECO:0000313" key="8">
    <source>
        <dbReference type="Proteomes" id="UP001597493"/>
    </source>
</evidence>
<keyword evidence="8" id="KW-1185">Reference proteome</keyword>
<dbReference type="Pfam" id="PF00348">
    <property type="entry name" value="polyprenyl_synt"/>
    <property type="match status" value="1"/>
</dbReference>
<name>A0ABW5QV03_9BACL</name>
<keyword evidence="4" id="KW-0479">Metal-binding</keyword>
<organism evidence="7 8">
    <name type="scientific">Paenibacillus thailandensis</name>
    <dbReference type="NCBI Taxonomy" id="393250"/>
    <lineage>
        <taxon>Bacteria</taxon>
        <taxon>Bacillati</taxon>
        <taxon>Bacillota</taxon>
        <taxon>Bacilli</taxon>
        <taxon>Bacillales</taxon>
        <taxon>Paenibacillaceae</taxon>
        <taxon>Paenibacillus</taxon>
    </lineage>
</organism>
<comment type="similarity">
    <text evidence="2 6">Belongs to the FPP/GGPP synthase family.</text>
</comment>
<dbReference type="PANTHER" id="PTHR12001">
    <property type="entry name" value="GERANYLGERANYL PYROPHOSPHATE SYNTHASE"/>
    <property type="match status" value="1"/>
</dbReference>
<keyword evidence="3 6" id="KW-0808">Transferase</keyword>
<evidence type="ECO:0000256" key="4">
    <source>
        <dbReference type="ARBA" id="ARBA00022723"/>
    </source>
</evidence>
<accession>A0ABW5QV03</accession>
<comment type="cofactor">
    <cofactor evidence="1">
        <name>Mg(2+)</name>
        <dbReference type="ChEBI" id="CHEBI:18420"/>
    </cofactor>
</comment>
<proteinExistence type="inferred from homology"/>
<dbReference type="SUPFAM" id="SSF48576">
    <property type="entry name" value="Terpenoid synthases"/>
    <property type="match status" value="1"/>
</dbReference>
<gene>
    <name evidence="7" type="ORF">ACFSW5_07975</name>
</gene>
<evidence type="ECO:0000256" key="5">
    <source>
        <dbReference type="ARBA" id="ARBA00022842"/>
    </source>
</evidence>
<dbReference type="EMBL" id="JBHUMY010000007">
    <property type="protein sequence ID" value="MFD2660207.1"/>
    <property type="molecule type" value="Genomic_DNA"/>
</dbReference>
<dbReference type="RefSeq" id="WP_379271210.1">
    <property type="nucleotide sequence ID" value="NZ_JBHUGT010000018.1"/>
</dbReference>
<evidence type="ECO:0000256" key="6">
    <source>
        <dbReference type="RuleBase" id="RU004466"/>
    </source>
</evidence>
<comment type="caution">
    <text evidence="7">The sequence shown here is derived from an EMBL/GenBank/DDBJ whole genome shotgun (WGS) entry which is preliminary data.</text>
</comment>
<sequence length="305" mass="35016">MEQHLYEIESEMERLIEGRFTAAPLLRHARMFMSEKRKEEIYFGYLTVLHYRMFGGTGDIVYKAAAAVELFILASDILDDIQDQDAESKAWMKVPMPLALNTASAMITLSQQALTECGGDPRTRTLLGDMMNRQLLQAANGQMLDLANDISDEEAYIEMIKQKSASLVVFACMAGVILAGRDWHPVVAEYAMEVGISAQIRNDLKDLLRWDDKSDFIHRKKTLLTLYLLEEVAEQDRWIADYFEGRISFEDIRDKRELLEEACERSGTLLYGAVMSRLHYNKFEELLDSLPESKVWKAEFIQFVS</sequence>